<protein>
    <recommendedName>
        <fullName evidence="1">DUF5600 domain-containing protein</fullName>
    </recommendedName>
</protein>
<accession>A0ABQ9JXM8</accession>
<dbReference type="EMBL" id="JAPWTJ010000131">
    <property type="protein sequence ID" value="KAJ8982344.1"/>
    <property type="molecule type" value="Genomic_DNA"/>
</dbReference>
<evidence type="ECO:0000313" key="2">
    <source>
        <dbReference type="EMBL" id="KAJ8982344.1"/>
    </source>
</evidence>
<dbReference type="Gene3D" id="1.10.268.20">
    <property type="match status" value="1"/>
</dbReference>
<proteinExistence type="predicted"/>
<name>A0ABQ9JXM8_9CUCU</name>
<dbReference type="Proteomes" id="UP001162164">
    <property type="component" value="Unassembled WGS sequence"/>
</dbReference>
<gene>
    <name evidence="2" type="ORF">NQ317_014501</name>
</gene>
<feature type="domain" description="DUF5600" evidence="1">
    <location>
        <begin position="32"/>
        <end position="137"/>
    </location>
</feature>
<reference evidence="2" key="1">
    <citation type="journal article" date="2023" name="Insect Mol. Biol.">
        <title>Genome sequencing provides insights into the evolution of gene families encoding plant cell wall-degrading enzymes in longhorned beetles.</title>
        <authorList>
            <person name="Shin N.R."/>
            <person name="Okamura Y."/>
            <person name="Kirsch R."/>
            <person name="Pauchet Y."/>
        </authorList>
    </citation>
    <scope>NUCLEOTIDE SEQUENCE</scope>
    <source>
        <strain evidence="2">MMC_N1</strain>
    </source>
</reference>
<evidence type="ECO:0000313" key="3">
    <source>
        <dbReference type="Proteomes" id="UP001162164"/>
    </source>
</evidence>
<dbReference type="Pfam" id="PF18150">
    <property type="entry name" value="DUF5600"/>
    <property type="match status" value="1"/>
</dbReference>
<evidence type="ECO:0000259" key="1">
    <source>
        <dbReference type="Pfam" id="PF18150"/>
    </source>
</evidence>
<organism evidence="2 3">
    <name type="scientific">Molorchus minor</name>
    <dbReference type="NCBI Taxonomy" id="1323400"/>
    <lineage>
        <taxon>Eukaryota</taxon>
        <taxon>Metazoa</taxon>
        <taxon>Ecdysozoa</taxon>
        <taxon>Arthropoda</taxon>
        <taxon>Hexapoda</taxon>
        <taxon>Insecta</taxon>
        <taxon>Pterygota</taxon>
        <taxon>Neoptera</taxon>
        <taxon>Endopterygota</taxon>
        <taxon>Coleoptera</taxon>
        <taxon>Polyphaga</taxon>
        <taxon>Cucujiformia</taxon>
        <taxon>Chrysomeloidea</taxon>
        <taxon>Cerambycidae</taxon>
        <taxon>Lamiinae</taxon>
        <taxon>Monochamini</taxon>
        <taxon>Molorchus</taxon>
    </lineage>
</organism>
<dbReference type="PANTHER" id="PTHR11216">
    <property type="entry name" value="EH DOMAIN"/>
    <property type="match status" value="1"/>
</dbReference>
<comment type="caution">
    <text evidence="2">The sequence shown here is derived from an EMBL/GenBank/DDBJ whole genome shotgun (WGS) entry which is preliminary data.</text>
</comment>
<dbReference type="InterPro" id="IPR040990">
    <property type="entry name" value="DUF5600"/>
</dbReference>
<dbReference type="PANTHER" id="PTHR11216:SF31">
    <property type="entry name" value="AT21416P"/>
    <property type="match status" value="1"/>
</dbReference>
<keyword evidence="3" id="KW-1185">Reference proteome</keyword>
<sequence>MGTLNSDRVICRTLFEDETQDLFRDLQSLPKNAALRKLNDLIKRARLGKVHASIISEIKKEMPMFGKEHKKEKLIKNLRLTYEKIQKEHAMSIGDFPDIHKMQEHLSNTDFNRFHSLKPKLIEVVDDMLSNDICQLMAMIPTDSSYSTLHEVSGGAFENVKDRVTPFGYKKWGRGKRRNWGTRMDSNQRKGKL</sequence>